<keyword evidence="3" id="KW-0966">Cell projection</keyword>
<dbReference type="AlphaFoldDB" id="A0A370DEZ8"/>
<dbReference type="Proteomes" id="UP000255508">
    <property type="component" value="Unassembled WGS sequence"/>
</dbReference>
<dbReference type="Pfam" id="PF02120">
    <property type="entry name" value="Flg_hook"/>
    <property type="match status" value="1"/>
</dbReference>
<sequence length="376" mass="41256">MRIPGSNIVLPLPNALPRENPIQNLKPGQILQATALSDTQNSQLKLQIGVTRLIAQTQVAIKSGQHLTLSVEKGGEFPELRLLTNLSREQLQANALKILLPRQQPLAQLFDKIAIQLSNTSSNPAPGNVRQAIEGLVGRLLSTDQPQFQQQLRTALQNSGLFTEAHLLQGSGNPADLKLNLLRLFELINTLLPGKGLNPQQSAAALAASDSSGTPLPPDSPLRFLLDLLKQLDGGLARIQSNQLASLPQEDPTRQTWQFELPIRHNEQLDVFRIRLQKEPGKSGEKEDAVWSLTLRMNLEPLGPMRVQLRLQGEAISSVLWAEQAETTSLIQNNLEKLRSALEKAGLDVTKLEAYQGKSDGDEQLPHGLSLLDEKA</sequence>
<evidence type="ECO:0000313" key="4">
    <source>
        <dbReference type="Proteomes" id="UP000255508"/>
    </source>
</evidence>
<evidence type="ECO:0000256" key="1">
    <source>
        <dbReference type="SAM" id="MobiDB-lite"/>
    </source>
</evidence>
<name>A0A370DEZ8_9GAMM</name>
<dbReference type="CDD" id="cd17470">
    <property type="entry name" value="T3SS_Flik_C"/>
    <property type="match status" value="1"/>
</dbReference>
<dbReference type="InterPro" id="IPR021136">
    <property type="entry name" value="Flagellar_hook_control-like_C"/>
</dbReference>
<accession>A0A370DEZ8</accession>
<proteinExistence type="predicted"/>
<protein>
    <submittedName>
        <fullName evidence="3">Flagellar hook-length control protein FliK</fullName>
    </submittedName>
</protein>
<feature type="domain" description="Flagellar hook-length control protein-like C-terminal" evidence="2">
    <location>
        <begin position="285"/>
        <end position="360"/>
    </location>
</feature>
<reference evidence="3 4" key="1">
    <citation type="journal article" date="2018" name="ISME J.">
        <title>Endosymbiont genomes yield clues of tubeworm success.</title>
        <authorList>
            <person name="Li Y."/>
            <person name="Liles M.R."/>
            <person name="Halanych K.M."/>
        </authorList>
    </citation>
    <scope>NUCLEOTIDE SEQUENCE [LARGE SCALE GENOMIC DNA]</scope>
    <source>
        <strain evidence="3">A1422</strain>
    </source>
</reference>
<keyword evidence="3" id="KW-0969">Cilium</keyword>
<evidence type="ECO:0000259" key="2">
    <source>
        <dbReference type="Pfam" id="PF02120"/>
    </source>
</evidence>
<gene>
    <name evidence="3" type="ORF">DIZ79_17580</name>
</gene>
<evidence type="ECO:0000313" key="3">
    <source>
        <dbReference type="EMBL" id="RDH83482.1"/>
    </source>
</evidence>
<feature type="region of interest" description="Disordered" evidence="1">
    <location>
        <begin position="357"/>
        <end position="376"/>
    </location>
</feature>
<dbReference type="EMBL" id="QFXD01000317">
    <property type="protein sequence ID" value="RDH83482.1"/>
    <property type="molecule type" value="Genomic_DNA"/>
</dbReference>
<comment type="caution">
    <text evidence="3">The sequence shown here is derived from an EMBL/GenBank/DDBJ whole genome shotgun (WGS) entry which is preliminary data.</text>
</comment>
<dbReference type="Gene3D" id="3.30.750.140">
    <property type="match status" value="1"/>
</dbReference>
<organism evidence="3 4">
    <name type="scientific">endosymbiont of Lamellibrachia luymesi</name>
    <dbReference type="NCBI Taxonomy" id="2200907"/>
    <lineage>
        <taxon>Bacteria</taxon>
        <taxon>Pseudomonadati</taxon>
        <taxon>Pseudomonadota</taxon>
        <taxon>Gammaproteobacteria</taxon>
        <taxon>sulfur-oxidizing symbionts</taxon>
    </lineage>
</organism>
<keyword evidence="3" id="KW-0282">Flagellum</keyword>
<dbReference type="InterPro" id="IPR038610">
    <property type="entry name" value="FliK-like_C_sf"/>
</dbReference>